<dbReference type="Gene3D" id="3.20.20.150">
    <property type="entry name" value="Divalent-metal-dependent TIM barrel enzymes"/>
    <property type="match status" value="1"/>
</dbReference>
<dbReference type="PANTHER" id="PTHR12110:SF21">
    <property type="entry name" value="XYLOSE ISOMERASE-LIKE TIM BARREL DOMAIN-CONTAINING PROTEIN"/>
    <property type="match status" value="1"/>
</dbReference>
<feature type="domain" description="Xylose isomerase-like TIM barrel" evidence="1">
    <location>
        <begin position="30"/>
        <end position="286"/>
    </location>
</feature>
<evidence type="ECO:0000313" key="3">
    <source>
        <dbReference type="Proteomes" id="UP000250369"/>
    </source>
</evidence>
<evidence type="ECO:0000259" key="1">
    <source>
        <dbReference type="Pfam" id="PF01261"/>
    </source>
</evidence>
<dbReference type="Pfam" id="PF01261">
    <property type="entry name" value="AP_endonuc_2"/>
    <property type="match status" value="1"/>
</dbReference>
<comment type="caution">
    <text evidence="2">The sequence shown here is derived from an EMBL/GenBank/DDBJ whole genome shotgun (WGS) entry which is preliminary data.</text>
</comment>
<proteinExistence type="predicted"/>
<keyword evidence="3" id="KW-1185">Reference proteome</keyword>
<dbReference type="Proteomes" id="UP000250369">
    <property type="component" value="Unassembled WGS sequence"/>
</dbReference>
<dbReference type="InterPro" id="IPR050312">
    <property type="entry name" value="IolE/XylAMocC-like"/>
</dbReference>
<protein>
    <recommendedName>
        <fullName evidence="1">Xylose isomerase-like TIM barrel domain-containing protein</fullName>
    </recommendedName>
</protein>
<dbReference type="EMBL" id="QMFB01000008">
    <property type="protein sequence ID" value="RAV20447.1"/>
    <property type="molecule type" value="Genomic_DNA"/>
</dbReference>
<dbReference type="AlphaFoldDB" id="A0A329MR53"/>
<gene>
    <name evidence="2" type="ORF">DQG23_15915</name>
</gene>
<sequence>MEIGCCLLMRRADGDAKESAILLRQLEEGLAAAADAGFDFIELPSWAVSRLTPADAVRAKALIAASGLPVPVFNSIVPPDVMLVGPDADPEALDAHLELTMRAIRDFGGEAAVLGGAKQRLAPKGFARDTALEKFERFVQLSERHAADNGIVVAVEHISRKETNIVRTLEEATELAAKQYSPHVKALADSYHMFVEREEYDSLTEAVEMDLLAHVHLADRDRLFPGETDGRNMDVEGEEAPPGVDFASLLATLRDAGYEGRLSVECMYADLNELRDKGRASLSFLRGL</sequence>
<dbReference type="InterPro" id="IPR036237">
    <property type="entry name" value="Xyl_isomerase-like_sf"/>
</dbReference>
<dbReference type="OrthoDB" id="9814946at2"/>
<evidence type="ECO:0000313" key="2">
    <source>
        <dbReference type="EMBL" id="RAV20447.1"/>
    </source>
</evidence>
<dbReference type="SUPFAM" id="SSF51658">
    <property type="entry name" value="Xylose isomerase-like"/>
    <property type="match status" value="1"/>
</dbReference>
<reference evidence="2 3" key="1">
    <citation type="journal article" date="2009" name="Int. J. Syst. Evol. Microbiol.">
        <title>Paenibacillus contaminans sp. nov., isolated from a contaminated laboratory plate.</title>
        <authorList>
            <person name="Chou J.H."/>
            <person name="Lee J.H."/>
            <person name="Lin M.C."/>
            <person name="Chang P.S."/>
            <person name="Arun A.B."/>
            <person name="Young C.C."/>
            <person name="Chen W.M."/>
        </authorList>
    </citation>
    <scope>NUCLEOTIDE SEQUENCE [LARGE SCALE GENOMIC DNA]</scope>
    <source>
        <strain evidence="2 3">CKOBP-6</strain>
    </source>
</reference>
<name>A0A329MR53_9BACL</name>
<dbReference type="PANTHER" id="PTHR12110">
    <property type="entry name" value="HYDROXYPYRUVATE ISOMERASE"/>
    <property type="match status" value="1"/>
</dbReference>
<organism evidence="2 3">
    <name type="scientific">Paenibacillus contaminans</name>
    <dbReference type="NCBI Taxonomy" id="450362"/>
    <lineage>
        <taxon>Bacteria</taxon>
        <taxon>Bacillati</taxon>
        <taxon>Bacillota</taxon>
        <taxon>Bacilli</taxon>
        <taxon>Bacillales</taxon>
        <taxon>Paenibacillaceae</taxon>
        <taxon>Paenibacillus</taxon>
    </lineage>
</organism>
<dbReference type="InterPro" id="IPR013022">
    <property type="entry name" value="Xyl_isomerase-like_TIM-brl"/>
</dbReference>
<accession>A0A329MR53</accession>
<dbReference type="RefSeq" id="WP_113031844.1">
    <property type="nucleotide sequence ID" value="NZ_QMFB01000008.1"/>
</dbReference>